<evidence type="ECO:0000313" key="4">
    <source>
        <dbReference type="Proteomes" id="UP001597441"/>
    </source>
</evidence>
<feature type="transmembrane region" description="Helical" evidence="1">
    <location>
        <begin position="182"/>
        <end position="199"/>
    </location>
</feature>
<feature type="transmembrane region" description="Helical" evidence="1">
    <location>
        <begin position="141"/>
        <end position="161"/>
    </location>
</feature>
<feature type="domain" description="CAAX prenyl protease 2/Lysostaphin resistance protein A-like" evidence="2">
    <location>
        <begin position="144"/>
        <end position="243"/>
    </location>
</feature>
<keyword evidence="1" id="KW-1133">Transmembrane helix</keyword>
<evidence type="ECO:0000256" key="1">
    <source>
        <dbReference type="SAM" id="Phobius"/>
    </source>
</evidence>
<gene>
    <name evidence="3" type="ORF">ACFSQS_03275</name>
</gene>
<feature type="transmembrane region" description="Helical" evidence="1">
    <location>
        <begin position="108"/>
        <end position="129"/>
    </location>
</feature>
<evidence type="ECO:0000313" key="3">
    <source>
        <dbReference type="EMBL" id="MFD2534115.1"/>
    </source>
</evidence>
<dbReference type="EC" id="3.4.-.-" evidence="3"/>
<evidence type="ECO:0000259" key="2">
    <source>
        <dbReference type="Pfam" id="PF02517"/>
    </source>
</evidence>
<organism evidence="3 4">
    <name type="scientific">Gelatiniphilus marinus</name>
    <dbReference type="NCBI Taxonomy" id="1759464"/>
    <lineage>
        <taxon>Bacteria</taxon>
        <taxon>Pseudomonadati</taxon>
        <taxon>Bacteroidota</taxon>
        <taxon>Flavobacteriia</taxon>
        <taxon>Flavobacteriales</taxon>
        <taxon>Flavobacteriaceae</taxon>
        <taxon>Gelatiniphilus</taxon>
    </lineage>
</organism>
<dbReference type="InterPro" id="IPR003675">
    <property type="entry name" value="Rce1/LyrA-like_dom"/>
</dbReference>
<keyword evidence="1" id="KW-0812">Transmembrane</keyword>
<comment type="caution">
    <text evidence="3">The sequence shown here is derived from an EMBL/GenBank/DDBJ whole genome shotgun (WGS) entry which is preliminary data.</text>
</comment>
<dbReference type="EMBL" id="JBHULK010000001">
    <property type="protein sequence ID" value="MFD2534115.1"/>
    <property type="molecule type" value="Genomic_DNA"/>
</dbReference>
<name>A0ABW5JQV8_9FLAO</name>
<dbReference type="GO" id="GO:0016787">
    <property type="term" value="F:hydrolase activity"/>
    <property type="evidence" value="ECO:0007669"/>
    <property type="project" value="UniProtKB-KW"/>
</dbReference>
<feature type="transmembrane region" description="Helical" evidence="1">
    <location>
        <begin position="65"/>
        <end position="88"/>
    </location>
</feature>
<sequence length="328" mass="37816">MDYIQQAYKVLHDWWRYLVGTILVFFAWQLIGMIPLMLTIGIKIVNGDKIPGDIPQMVSLLGNNLFLFLMLFSFAIGLAGLFFTTKFLHNQSITHLTTARKKIDWKRFWFIFFLWGIVSSGFVLIDYFFLAPENYILNFKWQPFLILCVIAIVLVPLQTSFEEYFFRGYLMQGFGVVLKNKWAPLLITSVGFGLLHIANPEVEKLGYIIMVYYIGTGLFLGIITLMDEGLELALGFHAANNLFTALLVTADWTAFQTDSILKDISDPEKMGLAEIFVPVFVIFPIFLFILSKKYNWTNWKERLLGNVVEPPKENYKILEDIGKHDSKL</sequence>
<dbReference type="Pfam" id="PF02517">
    <property type="entry name" value="Rce1-like"/>
    <property type="match status" value="1"/>
</dbReference>
<feature type="transmembrane region" description="Helical" evidence="1">
    <location>
        <begin position="270"/>
        <end position="290"/>
    </location>
</feature>
<keyword evidence="1" id="KW-0472">Membrane</keyword>
<feature type="transmembrane region" description="Helical" evidence="1">
    <location>
        <begin position="232"/>
        <end position="250"/>
    </location>
</feature>
<keyword evidence="3" id="KW-0378">Hydrolase</keyword>
<reference evidence="4" key="1">
    <citation type="journal article" date="2019" name="Int. J. Syst. Evol. Microbiol.">
        <title>The Global Catalogue of Microorganisms (GCM) 10K type strain sequencing project: providing services to taxonomists for standard genome sequencing and annotation.</title>
        <authorList>
            <consortium name="The Broad Institute Genomics Platform"/>
            <consortium name="The Broad Institute Genome Sequencing Center for Infectious Disease"/>
            <person name="Wu L."/>
            <person name="Ma J."/>
        </authorList>
    </citation>
    <scope>NUCLEOTIDE SEQUENCE [LARGE SCALE GENOMIC DNA]</scope>
    <source>
        <strain evidence="4">KCTC 42903</strain>
    </source>
</reference>
<proteinExistence type="predicted"/>
<dbReference type="RefSeq" id="WP_388014038.1">
    <property type="nucleotide sequence ID" value="NZ_JBHUDT010000001.1"/>
</dbReference>
<keyword evidence="4" id="KW-1185">Reference proteome</keyword>
<dbReference type="Proteomes" id="UP001597441">
    <property type="component" value="Unassembled WGS sequence"/>
</dbReference>
<protein>
    <submittedName>
        <fullName evidence="3">CPBP family intramembrane glutamic endopeptidase</fullName>
        <ecNumber evidence="3">3.4.-.-</ecNumber>
    </submittedName>
</protein>
<accession>A0ABW5JQV8</accession>
<feature type="transmembrane region" description="Helical" evidence="1">
    <location>
        <begin position="21"/>
        <end position="45"/>
    </location>
</feature>
<feature type="transmembrane region" description="Helical" evidence="1">
    <location>
        <begin position="205"/>
        <end position="225"/>
    </location>
</feature>